<protein>
    <submittedName>
        <fullName evidence="4">Putative phenylalanine ammonia-lyase</fullName>
    </submittedName>
</protein>
<dbReference type="Pfam" id="PF00221">
    <property type="entry name" value="Lyase_aromatic"/>
    <property type="match status" value="1"/>
</dbReference>
<comment type="similarity">
    <text evidence="1 2">Belongs to the PAL/histidase family.</text>
</comment>
<dbReference type="EMBL" id="KZ678156">
    <property type="protein sequence ID" value="PSN59403.1"/>
    <property type="molecule type" value="Genomic_DNA"/>
</dbReference>
<dbReference type="GO" id="GO:0016841">
    <property type="term" value="F:ammonia-lyase activity"/>
    <property type="evidence" value="ECO:0007669"/>
    <property type="project" value="InterPro"/>
</dbReference>
<organism evidence="4 5">
    <name type="scientific">Corynespora cassiicola Philippines</name>
    <dbReference type="NCBI Taxonomy" id="1448308"/>
    <lineage>
        <taxon>Eukaryota</taxon>
        <taxon>Fungi</taxon>
        <taxon>Dikarya</taxon>
        <taxon>Ascomycota</taxon>
        <taxon>Pezizomycotina</taxon>
        <taxon>Dothideomycetes</taxon>
        <taxon>Pleosporomycetidae</taxon>
        <taxon>Pleosporales</taxon>
        <taxon>Corynesporascaceae</taxon>
        <taxon>Corynespora</taxon>
    </lineage>
</organism>
<feature type="compositionally biased region" description="Basic and acidic residues" evidence="3">
    <location>
        <begin position="133"/>
        <end position="142"/>
    </location>
</feature>
<dbReference type="GO" id="GO:0006559">
    <property type="term" value="P:L-phenylalanine catabolic process"/>
    <property type="evidence" value="ECO:0007669"/>
    <property type="project" value="InterPro"/>
</dbReference>
<dbReference type="InterPro" id="IPR001106">
    <property type="entry name" value="Aromatic_Lyase"/>
</dbReference>
<dbReference type="SUPFAM" id="SSF48557">
    <property type="entry name" value="L-aspartase-like"/>
    <property type="match status" value="1"/>
</dbReference>
<evidence type="ECO:0000313" key="4">
    <source>
        <dbReference type="EMBL" id="PSN59403.1"/>
    </source>
</evidence>
<dbReference type="PANTHER" id="PTHR10362">
    <property type="entry name" value="HISTIDINE AMMONIA-LYASE"/>
    <property type="match status" value="1"/>
</dbReference>
<accession>A0A2T2N1T6</accession>
<proteinExistence type="inferred from homology"/>
<reference evidence="4 5" key="1">
    <citation type="journal article" date="2018" name="Front. Microbiol.">
        <title>Genome-Wide Analysis of Corynespora cassiicola Leaf Fall Disease Putative Effectors.</title>
        <authorList>
            <person name="Lopez D."/>
            <person name="Ribeiro S."/>
            <person name="Label P."/>
            <person name="Fumanal B."/>
            <person name="Venisse J.S."/>
            <person name="Kohler A."/>
            <person name="de Oliveira R.R."/>
            <person name="Labutti K."/>
            <person name="Lipzen A."/>
            <person name="Lail K."/>
            <person name="Bauer D."/>
            <person name="Ohm R.A."/>
            <person name="Barry K.W."/>
            <person name="Spatafora J."/>
            <person name="Grigoriev I.V."/>
            <person name="Martin F.M."/>
            <person name="Pujade-Renaud V."/>
        </authorList>
    </citation>
    <scope>NUCLEOTIDE SEQUENCE [LARGE SCALE GENOMIC DNA]</scope>
    <source>
        <strain evidence="4 5">Philippines</strain>
    </source>
</reference>
<dbReference type="InterPro" id="IPR008948">
    <property type="entry name" value="L-Aspartase-like"/>
</dbReference>
<dbReference type="InterPro" id="IPR005922">
    <property type="entry name" value="Phe_NH3-lyase"/>
</dbReference>
<dbReference type="Gene3D" id="1.10.274.20">
    <property type="entry name" value="Phenylalanine ammonia-lyase 1, domain 3"/>
    <property type="match status" value="1"/>
</dbReference>
<dbReference type="Gene3D" id="1.10.275.10">
    <property type="entry name" value="Fumarase/aspartase (N-terminal domain)"/>
    <property type="match status" value="1"/>
</dbReference>
<dbReference type="InterPro" id="IPR023144">
    <property type="entry name" value="Phe_NH3-lyase_shielding_dom_sf"/>
</dbReference>
<dbReference type="NCBIfam" id="TIGR01226">
    <property type="entry name" value="phe_am_lyase"/>
    <property type="match status" value="1"/>
</dbReference>
<dbReference type="OrthoDB" id="10051290at2759"/>
<evidence type="ECO:0000256" key="2">
    <source>
        <dbReference type="RuleBase" id="RU003954"/>
    </source>
</evidence>
<keyword evidence="5" id="KW-1185">Reference proteome</keyword>
<dbReference type="STRING" id="1448308.A0A2T2N1T6"/>
<evidence type="ECO:0000313" key="5">
    <source>
        <dbReference type="Proteomes" id="UP000240883"/>
    </source>
</evidence>
<feature type="region of interest" description="Disordered" evidence="3">
    <location>
        <begin position="128"/>
        <end position="147"/>
    </location>
</feature>
<dbReference type="GO" id="GO:0005737">
    <property type="term" value="C:cytoplasm"/>
    <property type="evidence" value="ECO:0007669"/>
    <property type="project" value="InterPro"/>
</dbReference>
<dbReference type="CDD" id="cd00332">
    <property type="entry name" value="PAL-HAL"/>
    <property type="match status" value="1"/>
</dbReference>
<evidence type="ECO:0000256" key="3">
    <source>
        <dbReference type="SAM" id="MobiDB-lite"/>
    </source>
</evidence>
<evidence type="ECO:0000256" key="1">
    <source>
        <dbReference type="ARBA" id="ARBA00007238"/>
    </source>
</evidence>
<gene>
    <name evidence="4" type="ORF">BS50DRAFT_537418</name>
</gene>
<dbReference type="Gene3D" id="1.20.200.10">
    <property type="entry name" value="Fumarase/aspartase (Central domain)"/>
    <property type="match status" value="1"/>
</dbReference>
<dbReference type="Proteomes" id="UP000240883">
    <property type="component" value="Unassembled WGS sequence"/>
</dbReference>
<name>A0A2T2N1T6_CORCC</name>
<keyword evidence="2 4" id="KW-0456">Lyase</keyword>
<dbReference type="InterPro" id="IPR024083">
    <property type="entry name" value="Fumarase/histidase_N"/>
</dbReference>
<dbReference type="AlphaFoldDB" id="A0A2T2N1T6"/>
<sequence>MPALDVNSAHDATFSSNCGSISSLKSRGDSHLRNGRLRLPIEIDGESLKIADVIEVCVNGAPAALAQDEATVQKVQASLDCLDEHLRSGKTIYGVNTGFGGSADTRTSEFEELQIALQQHLNVGILVPSDKGASSRDRDHETTNGVRGHALPVPVVRAMMLIRCNSLMRGHSGVRLSTVDAIVTLLKHDITPVVPLRGSISASGDLSSLSYIAGAIEGNPDVFVRIGAADAISADRALKQVGLQPTRLRAKEGLGIMNGTATSCGAACVAIHQAQQMATLSHALTAMGTEALLGTADNYHPFISTCRPHTGQTNAAATILAMLSGSRLASRNDPHKVGLAQDRYALRTAPQWIGPQLEDLELAARQVQAEINSTTDNPLIDAESGKIHHGGNFQAAAVTSAMEKTTSAMQMIGKLLYAQCSELINNQLNKGLPPNLSADDPSLSFTFKGFDVNMAAYMSELAYLAHPVSAHVHVSEMNNQSVNSLALVAARYALEAIEVVSLMAATYIYALCQALDLRSMHLEFTEAAEAKICARVGELFQPAIREEHGDAFAARAWGTLLEKWNGLSHLDLQERGRTAARESVGIIMEHLVACQAAQGMGQVDILGLVGSYQEQAANLLIETYDSTRKEFFKRQTTEGYVCEASKVVYGFVRRDLGVPMHRGLVDHPTLIHRGGADENRPRKILGTFASEIYMALRDGRLHKRVEEMAMRVRDLDADGMHVD</sequence>